<evidence type="ECO:0000256" key="4">
    <source>
        <dbReference type="ARBA" id="ARBA00023136"/>
    </source>
</evidence>
<evidence type="ECO:0000256" key="2">
    <source>
        <dbReference type="ARBA" id="ARBA00022692"/>
    </source>
</evidence>
<dbReference type="Pfam" id="PF02659">
    <property type="entry name" value="Mntp"/>
    <property type="match status" value="1"/>
</dbReference>
<name>A0A1B1MW53_9BACL</name>
<evidence type="ECO:0008006" key="8">
    <source>
        <dbReference type="Google" id="ProtNLM"/>
    </source>
</evidence>
<evidence type="ECO:0000313" key="7">
    <source>
        <dbReference type="Proteomes" id="UP000092573"/>
    </source>
</evidence>
<keyword evidence="7" id="KW-1185">Reference proteome</keyword>
<keyword evidence="1" id="KW-1003">Cell membrane</keyword>
<keyword evidence="3 5" id="KW-1133">Transmembrane helix</keyword>
<feature type="transmembrane region" description="Helical" evidence="5">
    <location>
        <begin position="6"/>
        <end position="28"/>
    </location>
</feature>
<feature type="transmembrane region" description="Helical" evidence="5">
    <location>
        <begin position="67"/>
        <end position="86"/>
    </location>
</feature>
<evidence type="ECO:0000313" key="6">
    <source>
        <dbReference type="EMBL" id="ANS73385.1"/>
    </source>
</evidence>
<dbReference type="InterPro" id="IPR003810">
    <property type="entry name" value="Mntp/YtaF"/>
</dbReference>
<feature type="transmembrane region" description="Helical" evidence="5">
    <location>
        <begin position="156"/>
        <end position="178"/>
    </location>
</feature>
<proteinExistence type="predicted"/>
<protein>
    <recommendedName>
        <fullName evidence="8">Sporulation protein</fullName>
    </recommendedName>
</protein>
<dbReference type="NCBIfam" id="TIGR02840">
    <property type="entry name" value="spore_YtaF"/>
    <property type="match status" value="1"/>
</dbReference>
<evidence type="ECO:0000256" key="3">
    <source>
        <dbReference type="ARBA" id="ARBA00022989"/>
    </source>
</evidence>
<feature type="transmembrane region" description="Helical" evidence="5">
    <location>
        <begin position="40"/>
        <end position="61"/>
    </location>
</feature>
<dbReference type="InterPro" id="IPR014205">
    <property type="entry name" value="Spore_YtaF"/>
</dbReference>
<accession>A0A1B1MW53</accession>
<evidence type="ECO:0000256" key="5">
    <source>
        <dbReference type="SAM" id="Phobius"/>
    </source>
</evidence>
<feature type="transmembrane region" description="Helical" evidence="5">
    <location>
        <begin position="132"/>
        <end position="150"/>
    </location>
</feature>
<evidence type="ECO:0000256" key="1">
    <source>
        <dbReference type="ARBA" id="ARBA00022475"/>
    </source>
</evidence>
<dbReference type="STRING" id="1462996.AWM70_01285"/>
<reference evidence="6 7" key="1">
    <citation type="submission" date="2016-01" db="EMBL/GenBank/DDBJ databases">
        <title>Complete Genome Sequence of Paenibacillus yonginensis DCY84, a novel Plant Growth-Promoting Bacteria with Elicitation of Induced Systemic Resistance.</title>
        <authorList>
            <person name="Kim Y.J."/>
            <person name="Yang D.C."/>
            <person name="Sukweenadhi J."/>
        </authorList>
    </citation>
    <scope>NUCLEOTIDE SEQUENCE [LARGE SCALE GENOMIC DNA]</scope>
    <source>
        <strain evidence="6 7">DCY84</strain>
    </source>
</reference>
<dbReference type="PANTHER" id="PTHR35529:SF2">
    <property type="entry name" value="SPORULATION PROTEIN YTAF-RELATED"/>
    <property type="match status" value="1"/>
</dbReference>
<dbReference type="EMBL" id="CP014167">
    <property type="protein sequence ID" value="ANS73385.1"/>
    <property type="molecule type" value="Genomic_DNA"/>
</dbReference>
<sequence length="207" mass="22118">MSSYHLLAILAIGLASNLDNAGVGIAYGVRKIRIPWYSNLAVAFISFLGTLVSGVFGSLLALWIHPWVAHIIGSAVIIMVGIWVLLQSSKEQQIPESETVAAQSTGHFSRLLRNPEEADKDSSKSISLSESLILGIALAMNALAGGFNAGVTDLNIWLTSLSVGIFSYLLFALSAWFGKKYAAEKLGSRATIISGVLLILIGLAQMW</sequence>
<keyword evidence="4 5" id="KW-0472">Membrane</keyword>
<dbReference type="OrthoDB" id="1679205at2"/>
<gene>
    <name evidence="6" type="ORF">AWM70_01285</name>
</gene>
<dbReference type="PANTHER" id="PTHR35529">
    <property type="entry name" value="MANGANESE EFFLUX PUMP MNTP-RELATED"/>
    <property type="match status" value="1"/>
</dbReference>
<dbReference type="RefSeq" id="WP_068693672.1">
    <property type="nucleotide sequence ID" value="NZ_CP014167.1"/>
</dbReference>
<feature type="transmembrane region" description="Helical" evidence="5">
    <location>
        <begin position="190"/>
        <end position="206"/>
    </location>
</feature>
<dbReference type="Proteomes" id="UP000092573">
    <property type="component" value="Chromosome"/>
</dbReference>
<organism evidence="6 7">
    <name type="scientific">Paenibacillus yonginensis</name>
    <dbReference type="NCBI Taxonomy" id="1462996"/>
    <lineage>
        <taxon>Bacteria</taxon>
        <taxon>Bacillati</taxon>
        <taxon>Bacillota</taxon>
        <taxon>Bacilli</taxon>
        <taxon>Bacillales</taxon>
        <taxon>Paenibacillaceae</taxon>
        <taxon>Paenibacillus</taxon>
    </lineage>
</organism>
<dbReference type="KEGG" id="pyg:AWM70_01285"/>
<keyword evidence="2 5" id="KW-0812">Transmembrane</keyword>
<dbReference type="AlphaFoldDB" id="A0A1B1MW53"/>